<comment type="similarity">
    <text evidence="5">Belongs to the DarP family.</text>
</comment>
<comment type="function">
    <text evidence="5">Member of a network of 50S ribosomal subunit biogenesis factors which assembles along the 30S-50S interface, preventing incorrect 23S rRNA structures from forming. Promotes peptidyl transferase center (PTC) maturation.</text>
</comment>
<dbReference type="SUPFAM" id="SSF158710">
    <property type="entry name" value="PSPTO4464-like"/>
    <property type="match status" value="1"/>
</dbReference>
<dbReference type="Gene3D" id="1.10.60.30">
    <property type="entry name" value="PSPTO4464-like domains"/>
    <property type="match status" value="2"/>
</dbReference>
<dbReference type="PANTHER" id="PTHR38101">
    <property type="entry name" value="UPF0307 PROTEIN YJGA"/>
    <property type="match status" value="1"/>
</dbReference>
<dbReference type="GO" id="GO:1902626">
    <property type="term" value="P:assembly of large subunit precursor of preribosome"/>
    <property type="evidence" value="ECO:0007669"/>
    <property type="project" value="UniProtKB-UniRule"/>
</dbReference>
<evidence type="ECO:0000256" key="3">
    <source>
        <dbReference type="ARBA" id="ARBA00022730"/>
    </source>
</evidence>
<proteinExistence type="inferred from homology"/>
<dbReference type="Pfam" id="PF04751">
    <property type="entry name" value="DarP"/>
    <property type="match status" value="1"/>
</dbReference>
<sequence length="189" mass="21130">MHPARHNESDGIDDLVARPSKSQKKRDSLALQDLGGELVGLSSAQLARIEMPDALRLAVREAQRISSNGAKRRQMQYIGRLMREADAAPIQAALDAIKGVSAAAKAREQRLERLRARLIENEQALADITIAFPSADLQQLRQLRRNALKEQEAGKPPRAFREIFRLLRELDQSAGNGPARAWEDDHDDR</sequence>
<keyword evidence="6" id="KW-0175">Coiled coil</keyword>
<comment type="subcellular location">
    <subcellularLocation>
        <location evidence="5">Cytoplasm</location>
    </subcellularLocation>
    <text evidence="5">Associates with late stage pre-50S ribosomal subunits.</text>
</comment>
<evidence type="ECO:0000256" key="2">
    <source>
        <dbReference type="ARBA" id="ARBA00022517"/>
    </source>
</evidence>
<gene>
    <name evidence="5" type="primary">darP</name>
    <name evidence="8" type="ORF">IPH26_00865</name>
</gene>
<accession>A0A9D7DVG2</accession>
<dbReference type="GO" id="GO:0005829">
    <property type="term" value="C:cytosol"/>
    <property type="evidence" value="ECO:0007669"/>
    <property type="project" value="TreeGrafter"/>
</dbReference>
<comment type="caution">
    <text evidence="8">The sequence shown here is derived from an EMBL/GenBank/DDBJ whole genome shotgun (WGS) entry which is preliminary data.</text>
</comment>
<keyword evidence="3 5" id="KW-0699">rRNA-binding</keyword>
<dbReference type="Proteomes" id="UP000807785">
    <property type="component" value="Unassembled WGS sequence"/>
</dbReference>
<evidence type="ECO:0000256" key="4">
    <source>
        <dbReference type="ARBA" id="ARBA00022884"/>
    </source>
</evidence>
<dbReference type="EMBL" id="JADJEV010000001">
    <property type="protein sequence ID" value="MBK6971563.1"/>
    <property type="molecule type" value="Genomic_DNA"/>
</dbReference>
<dbReference type="InterPro" id="IPR006839">
    <property type="entry name" value="DarP"/>
</dbReference>
<feature type="coiled-coil region" evidence="6">
    <location>
        <begin position="97"/>
        <end position="124"/>
    </location>
</feature>
<name>A0A9D7DVG2_9PROT</name>
<keyword evidence="1 5" id="KW-0963">Cytoplasm</keyword>
<dbReference type="CDD" id="cd16331">
    <property type="entry name" value="YjgA-like"/>
    <property type="match status" value="1"/>
</dbReference>
<evidence type="ECO:0000256" key="6">
    <source>
        <dbReference type="SAM" id="Coils"/>
    </source>
</evidence>
<dbReference type="PANTHER" id="PTHR38101:SF1">
    <property type="entry name" value="UPF0307 PROTEIN YJGA"/>
    <property type="match status" value="1"/>
</dbReference>
<evidence type="ECO:0000256" key="7">
    <source>
        <dbReference type="SAM" id="MobiDB-lite"/>
    </source>
</evidence>
<evidence type="ECO:0000313" key="8">
    <source>
        <dbReference type="EMBL" id="MBK6971563.1"/>
    </source>
</evidence>
<organism evidence="8 9">
    <name type="scientific">Candidatus Methylophosphatis roskildensis</name>
    <dbReference type="NCBI Taxonomy" id="2899263"/>
    <lineage>
        <taxon>Bacteria</taxon>
        <taxon>Pseudomonadati</taxon>
        <taxon>Pseudomonadota</taxon>
        <taxon>Betaproteobacteria</taxon>
        <taxon>Nitrosomonadales</taxon>
        <taxon>Sterolibacteriaceae</taxon>
        <taxon>Candidatus Methylophosphatis</taxon>
    </lineage>
</organism>
<reference evidence="8" key="1">
    <citation type="submission" date="2020-10" db="EMBL/GenBank/DDBJ databases">
        <title>Connecting structure to function with the recovery of over 1000 high-quality activated sludge metagenome-assembled genomes encoding full-length rRNA genes using long-read sequencing.</title>
        <authorList>
            <person name="Singleton C.M."/>
            <person name="Petriglieri F."/>
            <person name="Kristensen J.M."/>
            <person name="Kirkegaard R.H."/>
            <person name="Michaelsen T.Y."/>
            <person name="Andersen M.H."/>
            <person name="Karst S.M."/>
            <person name="Dueholm M.S."/>
            <person name="Nielsen P.H."/>
            <person name="Albertsen M."/>
        </authorList>
    </citation>
    <scope>NUCLEOTIDE SEQUENCE</scope>
    <source>
        <strain evidence="8">Bjer_18-Q3-R1-45_BAT3C.347</strain>
    </source>
</reference>
<dbReference type="AlphaFoldDB" id="A0A9D7DVG2"/>
<evidence type="ECO:0000256" key="1">
    <source>
        <dbReference type="ARBA" id="ARBA00022490"/>
    </source>
</evidence>
<evidence type="ECO:0000313" key="9">
    <source>
        <dbReference type="Proteomes" id="UP000807785"/>
    </source>
</evidence>
<dbReference type="InterPro" id="IPR023153">
    <property type="entry name" value="DarP_sf"/>
</dbReference>
<protein>
    <recommendedName>
        <fullName evidence="5">Dual-action ribosomal maturation protein DarP</fullName>
    </recommendedName>
    <alternativeName>
        <fullName evidence="5">Large ribosomal subunit assembly factor DarP</fullName>
    </alternativeName>
</protein>
<dbReference type="GO" id="GO:0019843">
    <property type="term" value="F:rRNA binding"/>
    <property type="evidence" value="ECO:0007669"/>
    <property type="project" value="UniProtKB-UniRule"/>
</dbReference>
<dbReference type="NCBIfam" id="NF003593">
    <property type="entry name" value="PRK05255.1-1"/>
    <property type="match status" value="1"/>
</dbReference>
<keyword evidence="2 5" id="KW-0690">Ribosome biogenesis</keyword>
<keyword evidence="4 5" id="KW-0694">RNA-binding</keyword>
<evidence type="ECO:0000256" key="5">
    <source>
        <dbReference type="HAMAP-Rule" id="MF_00765"/>
    </source>
</evidence>
<dbReference type="HAMAP" id="MF_00765">
    <property type="entry name" value="DarP"/>
    <property type="match status" value="1"/>
</dbReference>
<dbReference type="PIRSF" id="PIRSF016183">
    <property type="entry name" value="UCP016183"/>
    <property type="match status" value="1"/>
</dbReference>
<dbReference type="GO" id="GO:0043022">
    <property type="term" value="F:ribosome binding"/>
    <property type="evidence" value="ECO:0007669"/>
    <property type="project" value="UniProtKB-UniRule"/>
</dbReference>
<feature type="region of interest" description="Disordered" evidence="7">
    <location>
        <begin position="1"/>
        <end position="27"/>
    </location>
</feature>